<feature type="region of interest" description="Disordered" evidence="1">
    <location>
        <begin position="45"/>
        <end position="142"/>
    </location>
</feature>
<evidence type="ECO:0000313" key="2">
    <source>
        <dbReference type="EMBL" id="EPS70859.1"/>
    </source>
</evidence>
<dbReference type="Proteomes" id="UP000015453">
    <property type="component" value="Unassembled WGS sequence"/>
</dbReference>
<reference evidence="2 3" key="1">
    <citation type="journal article" date="2013" name="BMC Genomics">
        <title>The miniature genome of a carnivorous plant Genlisea aurea contains a low number of genes and short non-coding sequences.</title>
        <authorList>
            <person name="Leushkin E.V."/>
            <person name="Sutormin R.A."/>
            <person name="Nabieva E.R."/>
            <person name="Penin A.A."/>
            <person name="Kondrashov A.S."/>
            <person name="Logacheva M.D."/>
        </authorList>
    </citation>
    <scope>NUCLEOTIDE SEQUENCE [LARGE SCALE GENOMIC DNA]</scope>
</reference>
<feature type="compositionally biased region" description="Basic and acidic residues" evidence="1">
    <location>
        <begin position="59"/>
        <end position="84"/>
    </location>
</feature>
<gene>
    <name evidence="2" type="ORF">M569_03902</name>
</gene>
<name>S8CU28_9LAMI</name>
<accession>S8CU28</accession>
<feature type="non-terminal residue" evidence="2">
    <location>
        <position position="1"/>
    </location>
</feature>
<feature type="non-terminal residue" evidence="2">
    <location>
        <position position="254"/>
    </location>
</feature>
<sequence length="254" mass="28174">LVYQFCRKQIIKSMLRKVPEHRPTAAELLRHSHLQPFLLRCQNPSPTFLPVKSPSPKSGSKEKKTKPSPEAAKKDLLPLFDESKQFPNSLPETKRVDPTSYSGKVSTDSSDDSKSRDTGYETCTTAEETTASSAAATSDGRKVGQPCLRIEAEDLVALRQGEEEEINMRIEETAKLLGVGEEGDDNEEGKRGKPQRADALESLLELCAQLLKQHKLDELTGILKPFGDEDDTVSSRETAIWLTKTLINAKKIPK</sequence>
<dbReference type="SUPFAM" id="SSF56112">
    <property type="entry name" value="Protein kinase-like (PK-like)"/>
    <property type="match status" value="1"/>
</dbReference>
<evidence type="ECO:0008006" key="4">
    <source>
        <dbReference type="Google" id="ProtNLM"/>
    </source>
</evidence>
<comment type="caution">
    <text evidence="2">The sequence shown here is derived from an EMBL/GenBank/DDBJ whole genome shotgun (WGS) entry which is preliminary data.</text>
</comment>
<dbReference type="AlphaFoldDB" id="S8CU28"/>
<keyword evidence="3" id="KW-1185">Reference proteome</keyword>
<evidence type="ECO:0000313" key="3">
    <source>
        <dbReference type="Proteomes" id="UP000015453"/>
    </source>
</evidence>
<dbReference type="InterPro" id="IPR011009">
    <property type="entry name" value="Kinase-like_dom_sf"/>
</dbReference>
<dbReference type="EMBL" id="AUSU01001503">
    <property type="protein sequence ID" value="EPS70859.1"/>
    <property type="molecule type" value="Genomic_DNA"/>
</dbReference>
<dbReference type="OrthoDB" id="1751467at2759"/>
<evidence type="ECO:0000256" key="1">
    <source>
        <dbReference type="SAM" id="MobiDB-lite"/>
    </source>
</evidence>
<organism evidence="2 3">
    <name type="scientific">Genlisea aurea</name>
    <dbReference type="NCBI Taxonomy" id="192259"/>
    <lineage>
        <taxon>Eukaryota</taxon>
        <taxon>Viridiplantae</taxon>
        <taxon>Streptophyta</taxon>
        <taxon>Embryophyta</taxon>
        <taxon>Tracheophyta</taxon>
        <taxon>Spermatophyta</taxon>
        <taxon>Magnoliopsida</taxon>
        <taxon>eudicotyledons</taxon>
        <taxon>Gunneridae</taxon>
        <taxon>Pentapetalae</taxon>
        <taxon>asterids</taxon>
        <taxon>lamiids</taxon>
        <taxon>Lamiales</taxon>
        <taxon>Lentibulariaceae</taxon>
        <taxon>Genlisea</taxon>
    </lineage>
</organism>
<proteinExistence type="predicted"/>
<protein>
    <recommendedName>
        <fullName evidence="4">Protein kinase domain-containing protein</fullName>
    </recommendedName>
</protein>
<feature type="compositionally biased region" description="Low complexity" evidence="1">
    <location>
        <begin position="121"/>
        <end position="138"/>
    </location>
</feature>